<protein>
    <recommendedName>
        <fullName evidence="1">C-type lectin domain-containing protein</fullName>
    </recommendedName>
</protein>
<dbReference type="InterPro" id="IPR016186">
    <property type="entry name" value="C-type_lectin-like/link_sf"/>
</dbReference>
<evidence type="ECO:0000313" key="2">
    <source>
        <dbReference type="EMBL" id="CAC5362027.1"/>
    </source>
</evidence>
<dbReference type="EMBL" id="CACVKT020000728">
    <property type="protein sequence ID" value="CAC5362027.1"/>
    <property type="molecule type" value="Genomic_DNA"/>
</dbReference>
<gene>
    <name evidence="2" type="ORF">MCOR_3928</name>
</gene>
<proteinExistence type="predicted"/>
<evidence type="ECO:0000259" key="1">
    <source>
        <dbReference type="PROSITE" id="PS50041"/>
    </source>
</evidence>
<keyword evidence="3" id="KW-1185">Reference proteome</keyword>
<evidence type="ECO:0000313" key="3">
    <source>
        <dbReference type="Proteomes" id="UP000507470"/>
    </source>
</evidence>
<dbReference type="InterPro" id="IPR016187">
    <property type="entry name" value="CTDL_fold"/>
</dbReference>
<feature type="domain" description="C-type lectin" evidence="1">
    <location>
        <begin position="83"/>
        <end position="163"/>
    </location>
</feature>
<dbReference type="AlphaFoldDB" id="A0A6J8A6K1"/>
<dbReference type="Gene3D" id="3.10.100.10">
    <property type="entry name" value="Mannose-Binding Protein A, subunit A"/>
    <property type="match status" value="2"/>
</dbReference>
<organism evidence="2 3">
    <name type="scientific">Mytilus coruscus</name>
    <name type="common">Sea mussel</name>
    <dbReference type="NCBI Taxonomy" id="42192"/>
    <lineage>
        <taxon>Eukaryota</taxon>
        <taxon>Metazoa</taxon>
        <taxon>Spiralia</taxon>
        <taxon>Lophotrochozoa</taxon>
        <taxon>Mollusca</taxon>
        <taxon>Bivalvia</taxon>
        <taxon>Autobranchia</taxon>
        <taxon>Pteriomorphia</taxon>
        <taxon>Mytilida</taxon>
        <taxon>Mytiloidea</taxon>
        <taxon>Mytilidae</taxon>
        <taxon>Mytilinae</taxon>
        <taxon>Mytilus</taxon>
    </lineage>
</organism>
<dbReference type="SUPFAM" id="SSF56436">
    <property type="entry name" value="C-type lectin-like"/>
    <property type="match status" value="2"/>
</dbReference>
<accession>A0A6J8A6K1</accession>
<dbReference type="Proteomes" id="UP000507470">
    <property type="component" value="Unassembled WGS sequence"/>
</dbReference>
<sequence>MQRVNKTWTWIDNTTYDANSTHWLRNKVGTANDARHRCASMYSYRPYTGQIHQNDCYRGNGIICVKSRDSYELCNRDDGWILVEQKCVKLFEDKSAWLDANQTCTKNSANLYRPINGREVYALGEVVGCRTVDNQMWIDISDVPYPGQWRYSNNMTIRYQPWANNARKIL</sequence>
<dbReference type="InterPro" id="IPR001304">
    <property type="entry name" value="C-type_lectin-like"/>
</dbReference>
<dbReference type="OrthoDB" id="6050186at2759"/>
<dbReference type="PROSITE" id="PS50041">
    <property type="entry name" value="C_TYPE_LECTIN_2"/>
    <property type="match status" value="1"/>
</dbReference>
<dbReference type="Pfam" id="PF00059">
    <property type="entry name" value="Lectin_C"/>
    <property type="match status" value="2"/>
</dbReference>
<reference evidence="2 3" key="1">
    <citation type="submission" date="2020-06" db="EMBL/GenBank/DDBJ databases">
        <authorList>
            <person name="Li R."/>
            <person name="Bekaert M."/>
        </authorList>
    </citation>
    <scope>NUCLEOTIDE SEQUENCE [LARGE SCALE GENOMIC DNA]</scope>
    <source>
        <strain evidence="3">wild</strain>
    </source>
</reference>
<name>A0A6J8A6K1_MYTCO</name>